<gene>
    <name evidence="7" type="ORF">ACFQ0I_13915</name>
</gene>
<evidence type="ECO:0000256" key="6">
    <source>
        <dbReference type="SAM" id="Phobius"/>
    </source>
</evidence>
<comment type="caution">
    <text evidence="7">The sequence shown here is derived from an EMBL/GenBank/DDBJ whole genome shotgun (WGS) entry which is preliminary data.</text>
</comment>
<evidence type="ECO:0000256" key="3">
    <source>
        <dbReference type="ARBA" id="ARBA00022692"/>
    </source>
</evidence>
<feature type="transmembrane region" description="Helical" evidence="6">
    <location>
        <begin position="307"/>
        <end position="332"/>
    </location>
</feature>
<evidence type="ECO:0000256" key="4">
    <source>
        <dbReference type="ARBA" id="ARBA00022989"/>
    </source>
</evidence>
<dbReference type="CDD" id="cd13125">
    <property type="entry name" value="MATE_like_10"/>
    <property type="match status" value="1"/>
</dbReference>
<dbReference type="InterPro" id="IPR050833">
    <property type="entry name" value="Poly_Biosynth_Transport"/>
</dbReference>
<dbReference type="RefSeq" id="WP_379943260.1">
    <property type="nucleotide sequence ID" value="NZ_JBHTIB010000014.1"/>
</dbReference>
<feature type="transmembrane region" description="Helical" evidence="6">
    <location>
        <begin position="344"/>
        <end position="363"/>
    </location>
</feature>
<evidence type="ECO:0000313" key="7">
    <source>
        <dbReference type="EMBL" id="MFD0836870.1"/>
    </source>
</evidence>
<organism evidence="7 8">
    <name type="scientific">Mariniflexile aquimaris</name>
    <dbReference type="NCBI Taxonomy" id="881009"/>
    <lineage>
        <taxon>Bacteria</taxon>
        <taxon>Pseudomonadati</taxon>
        <taxon>Bacteroidota</taxon>
        <taxon>Flavobacteriia</taxon>
        <taxon>Flavobacteriales</taxon>
        <taxon>Flavobacteriaceae</taxon>
        <taxon>Mariniflexile</taxon>
    </lineage>
</organism>
<dbReference type="EMBL" id="JBHTIB010000014">
    <property type="protein sequence ID" value="MFD0836870.1"/>
    <property type="molecule type" value="Genomic_DNA"/>
</dbReference>
<protein>
    <submittedName>
        <fullName evidence="7">O-antigen translocase</fullName>
    </submittedName>
</protein>
<accession>A0ABW3BWD1</accession>
<feature type="transmembrane region" description="Helical" evidence="6">
    <location>
        <begin position="402"/>
        <end position="420"/>
    </location>
</feature>
<feature type="transmembrane region" description="Helical" evidence="6">
    <location>
        <begin position="12"/>
        <end position="32"/>
    </location>
</feature>
<keyword evidence="8" id="KW-1185">Reference proteome</keyword>
<evidence type="ECO:0000313" key="8">
    <source>
        <dbReference type="Proteomes" id="UP001597011"/>
    </source>
</evidence>
<dbReference type="Proteomes" id="UP001597011">
    <property type="component" value="Unassembled WGS sequence"/>
</dbReference>
<proteinExistence type="predicted"/>
<keyword evidence="4 6" id="KW-1133">Transmembrane helix</keyword>
<dbReference type="PANTHER" id="PTHR30250:SF30">
    <property type="entry name" value="LIPID III FLIPPASE"/>
    <property type="match status" value="1"/>
</dbReference>
<comment type="subcellular location">
    <subcellularLocation>
        <location evidence="1">Cell membrane</location>
        <topology evidence="1">Multi-pass membrane protein</topology>
    </subcellularLocation>
</comment>
<feature type="transmembrane region" description="Helical" evidence="6">
    <location>
        <begin position="370"/>
        <end position="390"/>
    </location>
</feature>
<feature type="transmembrane region" description="Helical" evidence="6">
    <location>
        <begin position="126"/>
        <end position="147"/>
    </location>
</feature>
<feature type="transmembrane region" description="Helical" evidence="6">
    <location>
        <begin position="159"/>
        <end position="178"/>
    </location>
</feature>
<feature type="transmembrane region" description="Helical" evidence="6">
    <location>
        <begin position="184"/>
        <end position="203"/>
    </location>
</feature>
<feature type="transmembrane region" description="Helical" evidence="6">
    <location>
        <begin position="262"/>
        <end position="286"/>
    </location>
</feature>
<evidence type="ECO:0000256" key="1">
    <source>
        <dbReference type="ARBA" id="ARBA00004651"/>
    </source>
</evidence>
<feature type="transmembrane region" description="Helical" evidence="6">
    <location>
        <begin position="224"/>
        <end position="242"/>
    </location>
</feature>
<keyword evidence="2" id="KW-1003">Cell membrane</keyword>
<feature type="transmembrane region" description="Helical" evidence="6">
    <location>
        <begin position="93"/>
        <end position="114"/>
    </location>
</feature>
<keyword evidence="5 6" id="KW-0472">Membrane</keyword>
<dbReference type="InterPro" id="IPR044550">
    <property type="entry name" value="WzxE"/>
</dbReference>
<sequence length="430" mass="49007">MKYSKENKDLFLFKLFSVNSVGVIIRSFLGLLSQKLIAIYLGPEGIAYIGNLRNALSVFSLGATAGVDQGVLKYQSELNDNPEELKKLYSTSLAFILVGSVTISLLLLFGSSFWSQYLFKTPQFSYLFIILGFTIPFAAIYNLCFAIISGQSNYVKATLISLITAGSVTILVIFLVFFCQLSGVLLAITLTPIIQLLVLFIFARKEIDLFRNLKIHFHRIITNNLLVFIVMSVVAVVFSNLVDIELRSYLITKLSVKEAGYWTSMLNLSNYYLSFMTGVYSLYVLPRYAKIKDIKTFLKEIMLIYKVILPIFVVLFIAIFLLRDFIIAILYTRDFLPMGVLFKWQLLGDMVKITSVILAYQLIAQKLWKLYILTEIISVLTLYVFGTYFIDRMGVQGITYAHFLRYIVYLIVVIVSILFANKNKIKNEVI</sequence>
<name>A0ABW3BWD1_9FLAO</name>
<reference evidence="8" key="1">
    <citation type="journal article" date="2019" name="Int. J. Syst. Evol. Microbiol.">
        <title>The Global Catalogue of Microorganisms (GCM) 10K type strain sequencing project: providing services to taxonomists for standard genome sequencing and annotation.</title>
        <authorList>
            <consortium name="The Broad Institute Genomics Platform"/>
            <consortium name="The Broad Institute Genome Sequencing Center for Infectious Disease"/>
            <person name="Wu L."/>
            <person name="Ma J."/>
        </authorList>
    </citation>
    <scope>NUCLEOTIDE SEQUENCE [LARGE SCALE GENOMIC DNA]</scope>
    <source>
        <strain evidence="8">CCUG 60529</strain>
    </source>
</reference>
<evidence type="ECO:0000256" key="2">
    <source>
        <dbReference type="ARBA" id="ARBA00022475"/>
    </source>
</evidence>
<evidence type="ECO:0000256" key="5">
    <source>
        <dbReference type="ARBA" id="ARBA00023136"/>
    </source>
</evidence>
<keyword evidence="3 6" id="KW-0812">Transmembrane</keyword>
<dbReference type="PANTHER" id="PTHR30250">
    <property type="entry name" value="PST FAMILY PREDICTED COLANIC ACID TRANSPORTER"/>
    <property type="match status" value="1"/>
</dbReference>